<gene>
    <name evidence="3" type="ORF">CA13_61500</name>
</gene>
<proteinExistence type="predicted"/>
<dbReference type="EMBL" id="SJPJ01000001">
    <property type="protein sequence ID" value="TWT84670.1"/>
    <property type="molecule type" value="Genomic_DNA"/>
</dbReference>
<organism evidence="3 4">
    <name type="scientific">Novipirellula herctigrandis</name>
    <dbReference type="NCBI Taxonomy" id="2527986"/>
    <lineage>
        <taxon>Bacteria</taxon>
        <taxon>Pseudomonadati</taxon>
        <taxon>Planctomycetota</taxon>
        <taxon>Planctomycetia</taxon>
        <taxon>Pirellulales</taxon>
        <taxon>Pirellulaceae</taxon>
        <taxon>Novipirellula</taxon>
    </lineage>
</organism>
<keyword evidence="2" id="KW-0732">Signal</keyword>
<comment type="caution">
    <text evidence="3">The sequence shown here is derived from an EMBL/GenBank/DDBJ whole genome shotgun (WGS) entry which is preliminary data.</text>
</comment>
<name>A0A5C5ZC02_9BACT</name>
<feature type="chain" id="PRO_5022883692" evidence="2">
    <location>
        <begin position="36"/>
        <end position="91"/>
    </location>
</feature>
<evidence type="ECO:0000313" key="3">
    <source>
        <dbReference type="EMBL" id="TWT84670.1"/>
    </source>
</evidence>
<feature type="compositionally biased region" description="Polar residues" evidence="1">
    <location>
        <begin position="38"/>
        <end position="47"/>
    </location>
</feature>
<protein>
    <submittedName>
        <fullName evidence="3">Uncharacterized protein</fullName>
    </submittedName>
</protein>
<keyword evidence="4" id="KW-1185">Reference proteome</keyword>
<feature type="signal peptide" evidence="2">
    <location>
        <begin position="1"/>
        <end position="35"/>
    </location>
</feature>
<dbReference type="Proteomes" id="UP000315010">
    <property type="component" value="Unassembled WGS sequence"/>
</dbReference>
<evidence type="ECO:0000256" key="2">
    <source>
        <dbReference type="SAM" id="SignalP"/>
    </source>
</evidence>
<evidence type="ECO:0000313" key="4">
    <source>
        <dbReference type="Proteomes" id="UP000315010"/>
    </source>
</evidence>
<evidence type="ECO:0000256" key="1">
    <source>
        <dbReference type="SAM" id="MobiDB-lite"/>
    </source>
</evidence>
<feature type="region of interest" description="Disordered" evidence="1">
    <location>
        <begin position="38"/>
        <end position="91"/>
    </location>
</feature>
<accession>A0A5C5ZC02</accession>
<sequence precursor="true">MLDNIRRPKQNNPTRHATRIPLLLILLTDVLSSCACSQADSDQSNAKSARRPMEFLDRGQGGTSGDRRSLSLMADAGQGFAGHRIQSLSQR</sequence>
<reference evidence="3 4" key="1">
    <citation type="submission" date="2019-02" db="EMBL/GenBank/DDBJ databases">
        <title>Deep-cultivation of Planctomycetes and their phenomic and genomic characterization uncovers novel biology.</title>
        <authorList>
            <person name="Wiegand S."/>
            <person name="Jogler M."/>
            <person name="Boedeker C."/>
            <person name="Pinto D."/>
            <person name="Vollmers J."/>
            <person name="Rivas-Marin E."/>
            <person name="Kohn T."/>
            <person name="Peeters S.H."/>
            <person name="Heuer A."/>
            <person name="Rast P."/>
            <person name="Oberbeckmann S."/>
            <person name="Bunk B."/>
            <person name="Jeske O."/>
            <person name="Meyerdierks A."/>
            <person name="Storesund J.E."/>
            <person name="Kallscheuer N."/>
            <person name="Luecker S."/>
            <person name="Lage O.M."/>
            <person name="Pohl T."/>
            <person name="Merkel B.J."/>
            <person name="Hornburger P."/>
            <person name="Mueller R.-W."/>
            <person name="Bruemmer F."/>
            <person name="Labrenz M."/>
            <person name="Spormann A.M."/>
            <person name="Op Den Camp H."/>
            <person name="Overmann J."/>
            <person name="Amann R."/>
            <person name="Jetten M.S.M."/>
            <person name="Mascher T."/>
            <person name="Medema M.H."/>
            <person name="Devos D.P."/>
            <person name="Kaster A.-K."/>
            <person name="Ovreas L."/>
            <person name="Rohde M."/>
            <person name="Galperin M.Y."/>
            <person name="Jogler C."/>
        </authorList>
    </citation>
    <scope>NUCLEOTIDE SEQUENCE [LARGE SCALE GENOMIC DNA]</scope>
    <source>
        <strain evidence="3 4">CA13</strain>
    </source>
</reference>
<dbReference type="AlphaFoldDB" id="A0A5C5ZC02"/>